<dbReference type="InterPro" id="IPR033579">
    <property type="entry name" value="TMEM128"/>
</dbReference>
<evidence type="ECO:0000256" key="1">
    <source>
        <dbReference type="ARBA" id="ARBA00004123"/>
    </source>
</evidence>
<dbReference type="GO" id="GO:0070847">
    <property type="term" value="C:core mediator complex"/>
    <property type="evidence" value="ECO:0007669"/>
    <property type="project" value="TreeGrafter"/>
</dbReference>
<feature type="transmembrane region" description="Helical" evidence="7">
    <location>
        <begin position="885"/>
        <end position="906"/>
    </location>
</feature>
<keyword evidence="7" id="KW-0812">Transmembrane</keyword>
<evidence type="ECO:0000313" key="8">
    <source>
        <dbReference type="EMBL" id="KAB2618654.1"/>
    </source>
</evidence>
<dbReference type="GO" id="GO:0003712">
    <property type="term" value="F:transcription coregulator activity"/>
    <property type="evidence" value="ECO:0007669"/>
    <property type="project" value="InterPro"/>
</dbReference>
<dbReference type="PANTHER" id="PTHR13114:SF7">
    <property type="entry name" value="MEDIATOR OF RNA POLYMERASE II TRANSCRIPTION SUBUNIT 17"/>
    <property type="match status" value="1"/>
</dbReference>
<comment type="subcellular location">
    <subcellularLocation>
        <location evidence="1 6">Nucleus</location>
    </subcellularLocation>
</comment>
<evidence type="ECO:0000256" key="2">
    <source>
        <dbReference type="ARBA" id="ARBA00005635"/>
    </source>
</evidence>
<accession>A0A5N5H667</accession>
<proteinExistence type="inferred from homology"/>
<evidence type="ECO:0000256" key="5">
    <source>
        <dbReference type="ARBA" id="ARBA00023242"/>
    </source>
</evidence>
<dbReference type="GO" id="GO:0006357">
    <property type="term" value="P:regulation of transcription by RNA polymerase II"/>
    <property type="evidence" value="ECO:0007669"/>
    <property type="project" value="InterPro"/>
</dbReference>
<gene>
    <name evidence="6" type="primary">MED17</name>
    <name evidence="8" type="ORF">D8674_014523</name>
</gene>
<dbReference type="GO" id="GO:0016592">
    <property type="term" value="C:mediator complex"/>
    <property type="evidence" value="ECO:0007669"/>
    <property type="project" value="InterPro"/>
</dbReference>
<evidence type="ECO:0000256" key="7">
    <source>
        <dbReference type="SAM" id="Phobius"/>
    </source>
</evidence>
<organism evidence="8 9">
    <name type="scientific">Pyrus ussuriensis x Pyrus communis</name>
    <dbReference type="NCBI Taxonomy" id="2448454"/>
    <lineage>
        <taxon>Eukaryota</taxon>
        <taxon>Viridiplantae</taxon>
        <taxon>Streptophyta</taxon>
        <taxon>Embryophyta</taxon>
        <taxon>Tracheophyta</taxon>
        <taxon>Spermatophyta</taxon>
        <taxon>Magnoliopsida</taxon>
        <taxon>eudicotyledons</taxon>
        <taxon>Gunneridae</taxon>
        <taxon>Pentapetalae</taxon>
        <taxon>rosids</taxon>
        <taxon>fabids</taxon>
        <taxon>Rosales</taxon>
        <taxon>Rosaceae</taxon>
        <taxon>Amygdaloideae</taxon>
        <taxon>Maleae</taxon>
        <taxon>Pyrus</taxon>
    </lineage>
</organism>
<comment type="subunit">
    <text evidence="6">Component of the Mediator complex.</text>
</comment>
<keyword evidence="7" id="KW-0472">Membrane</keyword>
<reference evidence="8 9" key="3">
    <citation type="submission" date="2019-11" db="EMBL/GenBank/DDBJ databases">
        <title>A de novo genome assembly of a pear dwarfing rootstock.</title>
        <authorList>
            <person name="Wang F."/>
            <person name="Wang J."/>
            <person name="Li S."/>
            <person name="Zhang Y."/>
            <person name="Fang M."/>
            <person name="Ma L."/>
            <person name="Zhao Y."/>
            <person name="Jiang S."/>
        </authorList>
    </citation>
    <scope>NUCLEOTIDE SEQUENCE [LARGE SCALE GENOMIC DNA]</scope>
    <source>
        <strain evidence="8">S2</strain>
        <tissue evidence="8">Leaf</tissue>
    </source>
</reference>
<dbReference type="PANTHER" id="PTHR13114">
    <property type="entry name" value="MEDIATOR OF RNA POLYMERASE II TRANSCRIPTION SUBUNIT 17"/>
    <property type="match status" value="1"/>
</dbReference>
<dbReference type="Pfam" id="PF20479">
    <property type="entry name" value="TMEM128"/>
    <property type="match status" value="1"/>
</dbReference>
<evidence type="ECO:0000313" key="9">
    <source>
        <dbReference type="Proteomes" id="UP000327157"/>
    </source>
</evidence>
<feature type="transmembrane region" description="Helical" evidence="7">
    <location>
        <begin position="856"/>
        <end position="879"/>
    </location>
</feature>
<name>A0A5N5H667_9ROSA</name>
<keyword evidence="5 6" id="KW-0539">Nucleus</keyword>
<evidence type="ECO:0000256" key="3">
    <source>
        <dbReference type="ARBA" id="ARBA00023015"/>
    </source>
</evidence>
<keyword evidence="7" id="KW-1133">Transmembrane helix</keyword>
<dbReference type="AlphaFoldDB" id="A0A5N5H667"/>
<keyword evidence="9" id="KW-1185">Reference proteome</keyword>
<evidence type="ECO:0000256" key="6">
    <source>
        <dbReference type="RuleBase" id="RU364140"/>
    </source>
</evidence>
<dbReference type="Pfam" id="PF10156">
    <property type="entry name" value="Med17"/>
    <property type="match status" value="1"/>
</dbReference>
<dbReference type="InterPro" id="IPR019313">
    <property type="entry name" value="Mediator_Med17"/>
</dbReference>
<feature type="transmembrane region" description="Helical" evidence="7">
    <location>
        <begin position="816"/>
        <end position="835"/>
    </location>
</feature>
<dbReference type="Proteomes" id="UP000327157">
    <property type="component" value="Chromosome 15"/>
</dbReference>
<comment type="similarity">
    <text evidence="2 6">Belongs to the Mediator complex subunit 17 family.</text>
</comment>
<protein>
    <recommendedName>
        <fullName evidence="6">Mediator of RNA polymerase II transcription subunit 17</fullName>
    </recommendedName>
    <alternativeName>
        <fullName evidence="6">Mediator complex subunit 17</fullName>
    </alternativeName>
</protein>
<dbReference type="EMBL" id="SMOL01000401">
    <property type="protein sequence ID" value="KAB2618654.1"/>
    <property type="molecule type" value="Genomic_DNA"/>
</dbReference>
<comment type="caution">
    <text evidence="8">The sequence shown here is derived from an EMBL/GenBank/DDBJ whole genome shotgun (WGS) entry which is preliminary data.</text>
</comment>
<sequence>MDGKMEISLDKLPIKRLEVIEENGLERFPPDVGYDEKRQNLIRRIDFAWAVEKDENKKQKKSSKESAATQWQWQSMVENLQLAHQELSVIIDLINTVETNDAVTVASMTRPKPLPNEAMSDLAVSAATKLQCFRHLGKYFKQSAKALDRQVAREARFYGALIRLQQNWKVKRQRMAASASGNEGFTIDLFDNSLYDPAAIFRPSALSTVRVEHDSAGMLAINLPPNSFRSLQFGFLGADPGDTPIESSKTKVYSSREAEKESVSDDECVKETHSLLREVHQAIFDEQVFNLVNREAFNQTLGVNVTGIQKNYLQLNIGEGTSVFISLIPSKDEQTADSPSTQNIENAILPLDTLDGLQFPEDDKPETPKIKSVIPDQISCEIYLQQIFHQHVFVKAKDIPTSTGARVSGQPAKEGSGLLGHFCLSLAHRIFSNKVLKELENVVKGVPYLQLLSHPTWHSRTSSWMLSVKIPQSILHACQTRASDMRHMRNVAKSQFHTKVVVTDDCINVEGEGAPNVVGLFNENSEEICSMNRYDCDLADLPVIILQQVAGQVIRWLHEEALTVGIKAKRDFLCLSFELDQGETLSLVAHVDPEDSEGCISWWLVIDGGFIEERKLSIDASDAASETRKFLGHLSLEVLYSTLMDLVSLCNGGARASRTGRLEIGTARFDRQNIIVAHNPEHNPRPLTTSECNILPFASTRNNAKLKPAICLLSTGEDEPRRFFILFVSMSGGTPTGAGYMRQRHSQGHASGGDDLEDDACSVMRTSSPQSPKVWSRIEIFENVLWLASAAFIVYYGDRKSNLIYLFCHDERIRRLPLYLGMAGVVLNIIIFFYTSMSAWSVRRFDEKWELASISALPFVTLLGGISFCFFCFALWPIWSFLTLPLLFTLFMAGMVICPYIIIGIFRQQHDVLRTDYASELGVGFSEKCSCVQKSKFHLSWVCISGTEKDKNMFEKKRKRSVDINQPKMDADLDMPAPEEMNEDLNLPGGEGKEVGMQGLKKKKRLKVEDTKNGNEVQVVEGCWQTAPSDTMENIIQRLDLLDRIRGLSILCKYWSSIALRRGIRSVQQFPWLIGTKPAWTRKFGGTKPSPKYLGLEFTIPPDGNVIKLGLSKRNQGRFHSSCKESRKSYSTVGGRPNGFSHVKVKDKSYLIGSSINNEILFIHQFTDHEKNDSGTRMMTHDFLVYKVDLEDGGSFIEGQKPTAFILQS</sequence>
<keyword evidence="4 6" id="KW-0804">Transcription</keyword>
<reference evidence="9" key="2">
    <citation type="submission" date="2019-10" db="EMBL/GenBank/DDBJ databases">
        <title>A de novo genome assembly of a pear dwarfing rootstock.</title>
        <authorList>
            <person name="Wang F."/>
            <person name="Wang J."/>
            <person name="Li S."/>
            <person name="Zhang Y."/>
            <person name="Fang M."/>
            <person name="Ma L."/>
            <person name="Zhao Y."/>
            <person name="Jiang S."/>
        </authorList>
    </citation>
    <scope>NUCLEOTIDE SEQUENCE [LARGE SCALE GENOMIC DNA]</scope>
</reference>
<comment type="function">
    <text evidence="6">Component of the Mediator complex, a coactivator involved in the regulated transcription of nearly all RNA polymerase II-dependent genes. Mediator functions as a bridge to convey information from gene-specific regulatory proteins to the basal RNA polymerase II transcription machinery. Mediator is recruited to promoters by direct interactions with regulatory proteins and serves as a scaffold for the assembly of a functional preinitiation complex with RNA polymerase II and the general transcription factors.</text>
</comment>
<keyword evidence="6" id="KW-0010">Activator</keyword>
<evidence type="ECO:0000256" key="4">
    <source>
        <dbReference type="ARBA" id="ARBA00023163"/>
    </source>
</evidence>
<feature type="transmembrane region" description="Helical" evidence="7">
    <location>
        <begin position="774"/>
        <end position="796"/>
    </location>
</feature>
<dbReference type="OrthoDB" id="2020583at2759"/>
<keyword evidence="3 6" id="KW-0805">Transcription regulation</keyword>
<reference evidence="8 9" key="1">
    <citation type="submission" date="2019-09" db="EMBL/GenBank/DDBJ databases">
        <authorList>
            <person name="Ou C."/>
        </authorList>
    </citation>
    <scope>NUCLEOTIDE SEQUENCE [LARGE SCALE GENOMIC DNA]</scope>
    <source>
        <strain evidence="8">S2</strain>
        <tissue evidence="8">Leaf</tissue>
    </source>
</reference>